<dbReference type="KEGG" id="vg:10329543"/>
<dbReference type="EMBL" id="GU071103">
    <property type="protein sequence ID" value="ADO99041.1"/>
    <property type="molecule type" value="Genomic_DNA"/>
</dbReference>
<proteinExistence type="predicted"/>
<dbReference type="Proteomes" id="UP000006532">
    <property type="component" value="Segment"/>
</dbReference>
<dbReference type="RefSeq" id="YP_004324893.1">
    <property type="nucleotide sequence ID" value="NC_015290.1"/>
</dbReference>
<reference evidence="1 2" key="1">
    <citation type="journal article" date="2010" name="Environ. Microbiol.">
        <title>Genomic analysis of oceanic cyanobacterial myoviruses compared with T4-like myoviruses from diverse hosts and environments.</title>
        <authorList>
            <person name="Sullivan M.B."/>
            <person name="Huang K.H."/>
            <person name="Ignacio-Espinoza J.C."/>
            <person name="Berlin A.M."/>
            <person name="Kelly L."/>
            <person name="Weigele P.R."/>
            <person name="DeFrancesco A.S."/>
            <person name="Kern S.E."/>
            <person name="Thompson L.R."/>
            <person name="Young S."/>
            <person name="Yandava C."/>
            <person name="Fu R."/>
            <person name="Krastins B."/>
            <person name="Chase M."/>
            <person name="Sarracino D."/>
            <person name="Osburne M.S."/>
            <person name="Henn M.R."/>
            <person name="Chisholm S.W."/>
        </authorList>
    </citation>
    <scope>NUCLEOTIDE SEQUENCE [LARGE SCALE GENOMIC DNA]</scope>
    <source>
        <strain evidence="1">NATL1A-15</strain>
    </source>
</reference>
<dbReference type="OrthoDB" id="28252at10239"/>
<evidence type="ECO:0000313" key="1">
    <source>
        <dbReference type="EMBL" id="ADO99041.1"/>
    </source>
</evidence>
<dbReference type="GeneID" id="10329543"/>
<protein>
    <submittedName>
        <fullName evidence="1">Uncharacterized protein</fullName>
    </submittedName>
</protein>
<name>E3SNI0_9CAUD</name>
<sequence>MKYSTPYDIGIGDRVEYKGNSYDVLINYIKGETDRKGYTPNMNRTILIDSTDTKVTCLDYKQLEVTEQITDHGVLV</sequence>
<gene>
    <name evidence="1" type="ORF">PSSM7_062</name>
</gene>
<organism evidence="1 2">
    <name type="scientific">Prochlorococcus phage P-SSM7</name>
    <dbReference type="NCBI Taxonomy" id="445688"/>
    <lineage>
        <taxon>Viruses</taxon>
        <taxon>Duplodnaviria</taxon>
        <taxon>Heunggongvirae</taxon>
        <taxon>Uroviricota</taxon>
        <taxon>Caudoviricetes</taxon>
        <taxon>Pantevenvirales</taxon>
        <taxon>Kyanoviridae</taxon>
        <taxon>Palaemonvirus</taxon>
        <taxon>Palaemonvirus pssm7</taxon>
    </lineage>
</organism>
<evidence type="ECO:0000313" key="2">
    <source>
        <dbReference type="Proteomes" id="UP000006532"/>
    </source>
</evidence>
<keyword evidence="2" id="KW-1185">Reference proteome</keyword>
<accession>E3SNI0</accession>